<sequence length="254" mass="28030">MINVMKNPRPLLSALALLLMTVSSPARAAESSLPRAVVELYTSQGCNSCPPADQVLHDLADQHDDLLLLSYHVDYWNYLGWEDPFSDARYSERQRDYANRMRERYVYTPQVIINGDHVVRATARQQIETTSTTVAPLRDLADIHLGTIDHTLPAKGTVSLHGVGNPNPGQISQIWLIGFDREHQRDVLSGENAGKRLVNANVVRDMISLGQWDGSSQQKIPFAMKAAYDGGIAVLIQNGRGGPIIGASMVRFGN</sequence>
<proteinExistence type="predicted"/>
<dbReference type="InterPro" id="IPR010634">
    <property type="entry name" value="DUF1223"/>
</dbReference>
<feature type="signal peptide" evidence="1">
    <location>
        <begin position="1"/>
        <end position="28"/>
    </location>
</feature>
<evidence type="ECO:0000256" key="1">
    <source>
        <dbReference type="SAM" id="SignalP"/>
    </source>
</evidence>
<protein>
    <recommendedName>
        <fullName evidence="4">DUF1223 domain-containing protein</fullName>
    </recommendedName>
</protein>
<keyword evidence="1" id="KW-0732">Signal</keyword>
<dbReference type="AlphaFoldDB" id="A0A853L402"/>
<reference evidence="2 3" key="1">
    <citation type="submission" date="2014-07" db="EMBL/GenBank/DDBJ databases">
        <title>Draft genome sequence of Thalassospira tepidiphila 1-1B.</title>
        <authorList>
            <person name="Lai Q."/>
            <person name="Shao Z."/>
        </authorList>
    </citation>
    <scope>NUCLEOTIDE SEQUENCE [LARGE SCALE GENOMIC DNA]</scope>
    <source>
        <strain evidence="2 3">MCCC 1A03514</strain>
    </source>
</reference>
<name>A0A853L402_9PROT</name>
<evidence type="ECO:0008006" key="4">
    <source>
        <dbReference type="Google" id="ProtNLM"/>
    </source>
</evidence>
<dbReference type="Pfam" id="PF06764">
    <property type="entry name" value="DUF1223"/>
    <property type="match status" value="1"/>
</dbReference>
<dbReference type="PANTHER" id="PTHR36057:SF1">
    <property type="entry name" value="LIPOPROTEIN LIPID ATTACHMENT SITE-LIKE PROTEIN, PUTATIVE (DUF1223)-RELATED"/>
    <property type="match status" value="1"/>
</dbReference>
<organism evidence="2 3">
    <name type="scientific">Thalassospira tepidiphila MCCC 1A03514</name>
    <dbReference type="NCBI Taxonomy" id="1177930"/>
    <lineage>
        <taxon>Bacteria</taxon>
        <taxon>Pseudomonadati</taxon>
        <taxon>Pseudomonadota</taxon>
        <taxon>Alphaproteobacteria</taxon>
        <taxon>Rhodospirillales</taxon>
        <taxon>Thalassospiraceae</taxon>
        <taxon>Thalassospira</taxon>
    </lineage>
</organism>
<dbReference type="SUPFAM" id="SSF52833">
    <property type="entry name" value="Thioredoxin-like"/>
    <property type="match status" value="1"/>
</dbReference>
<accession>A0A853L402</accession>
<dbReference type="EMBL" id="JPVZ01000001">
    <property type="protein sequence ID" value="OAZ12027.1"/>
    <property type="molecule type" value="Genomic_DNA"/>
</dbReference>
<gene>
    <name evidence="2" type="ORF">TH4_02855</name>
</gene>
<feature type="chain" id="PRO_5033068455" description="DUF1223 domain-containing protein" evidence="1">
    <location>
        <begin position="29"/>
        <end position="254"/>
    </location>
</feature>
<dbReference type="PANTHER" id="PTHR36057">
    <property type="match status" value="1"/>
</dbReference>
<evidence type="ECO:0000313" key="2">
    <source>
        <dbReference type="EMBL" id="OAZ12027.1"/>
    </source>
</evidence>
<evidence type="ECO:0000313" key="3">
    <source>
        <dbReference type="Proteomes" id="UP000094009"/>
    </source>
</evidence>
<dbReference type="Proteomes" id="UP000094009">
    <property type="component" value="Unassembled WGS sequence"/>
</dbReference>
<dbReference type="InterPro" id="IPR036249">
    <property type="entry name" value="Thioredoxin-like_sf"/>
</dbReference>
<comment type="caution">
    <text evidence="2">The sequence shown here is derived from an EMBL/GenBank/DDBJ whole genome shotgun (WGS) entry which is preliminary data.</text>
</comment>